<dbReference type="KEGG" id="vfa:MM35RIKEN_10090"/>
<dbReference type="Proteomes" id="UP000681343">
    <property type="component" value="Chromosome"/>
</dbReference>
<dbReference type="AlphaFoldDB" id="A0A810PXH0"/>
<evidence type="ECO:0000256" key="1">
    <source>
        <dbReference type="SAM" id="MobiDB-lite"/>
    </source>
</evidence>
<proteinExistence type="predicted"/>
<reference evidence="2" key="1">
    <citation type="submission" date="2020-09" db="EMBL/GenBank/DDBJ databases">
        <title>New species isolated from human feces.</title>
        <authorList>
            <person name="Kitahara M."/>
            <person name="Shigeno Y."/>
            <person name="Shime M."/>
            <person name="Matsumoto Y."/>
            <person name="Nakamura S."/>
            <person name="Motooka D."/>
            <person name="Fukuoka S."/>
            <person name="Nishikawa H."/>
            <person name="Benno Y."/>
        </authorList>
    </citation>
    <scope>NUCLEOTIDE SEQUENCE</scope>
    <source>
        <strain evidence="2">MM35</strain>
    </source>
</reference>
<dbReference type="EMBL" id="AP023415">
    <property type="protein sequence ID" value="BCK78817.1"/>
    <property type="molecule type" value="Genomic_DNA"/>
</dbReference>
<feature type="region of interest" description="Disordered" evidence="1">
    <location>
        <begin position="1"/>
        <end position="30"/>
    </location>
</feature>
<organism evidence="2 3">
    <name type="scientific">Vescimonas fastidiosa</name>
    <dbReference type="NCBI Taxonomy" id="2714353"/>
    <lineage>
        <taxon>Bacteria</taxon>
        <taxon>Bacillati</taxon>
        <taxon>Bacillota</taxon>
        <taxon>Clostridia</taxon>
        <taxon>Eubacteriales</taxon>
        <taxon>Oscillospiraceae</taxon>
        <taxon>Vescimonas</taxon>
    </lineage>
</organism>
<accession>A0A810PXH0</accession>
<dbReference type="RefSeq" id="WP_186918173.1">
    <property type="nucleotide sequence ID" value="NZ_AP023415.1"/>
</dbReference>
<evidence type="ECO:0000313" key="2">
    <source>
        <dbReference type="EMBL" id="BCK78817.1"/>
    </source>
</evidence>
<sequence>MNFTKSPYEAMMKKPSHIQTPPPSKAPKGSRCHGCPYWRGIACMSCYRDLLKPSAGGR</sequence>
<gene>
    <name evidence="2" type="ORF">MM35RIKEN_10090</name>
</gene>
<evidence type="ECO:0000313" key="3">
    <source>
        <dbReference type="Proteomes" id="UP000681343"/>
    </source>
</evidence>
<keyword evidence="3" id="KW-1185">Reference proteome</keyword>
<protein>
    <submittedName>
        <fullName evidence="2">Uncharacterized protein</fullName>
    </submittedName>
</protein>
<name>A0A810PXH0_9FIRM</name>